<dbReference type="RefSeq" id="WP_124342687.1">
    <property type="nucleotide sequence ID" value="NZ_BHYL01000124.1"/>
</dbReference>
<dbReference type="EMBL" id="BHYL01000124">
    <property type="protein sequence ID" value="GCD20170.1"/>
    <property type="molecule type" value="Genomic_DNA"/>
</dbReference>
<comment type="caution">
    <text evidence="2">The sequence shown here is derived from an EMBL/GenBank/DDBJ whole genome shotgun (WGS) entry which is preliminary data.</text>
</comment>
<gene>
    <name evidence="2" type="ORF">CTKZ_17320</name>
</gene>
<feature type="domain" description="GTPase-associated system helical" evidence="1">
    <location>
        <begin position="6"/>
        <end position="357"/>
    </location>
</feature>
<reference evidence="2 3" key="1">
    <citation type="submission" date="2018-11" db="EMBL/GenBank/DDBJ databases">
        <title>Draft genome sequence of Cellulomonas takizawaensis strain TKZ-21.</title>
        <authorList>
            <person name="Yamamura H."/>
            <person name="Hayashi T."/>
            <person name="Hamada M."/>
            <person name="Serisawa Y."/>
            <person name="Matsuyama K."/>
            <person name="Nakagawa Y."/>
            <person name="Otoguro M."/>
            <person name="Yanagida F."/>
            <person name="Hayakawa M."/>
        </authorList>
    </citation>
    <scope>NUCLEOTIDE SEQUENCE [LARGE SCALE GENOMIC DNA]</scope>
    <source>
        <strain evidence="2 3">TKZ-21</strain>
    </source>
</reference>
<evidence type="ECO:0000313" key="3">
    <source>
        <dbReference type="Proteomes" id="UP000288246"/>
    </source>
</evidence>
<dbReference type="InterPro" id="IPR045523">
    <property type="entry name" value="GASH"/>
</dbReference>
<protein>
    <recommendedName>
        <fullName evidence="1">GTPase-associated system helical domain-containing protein</fullName>
    </recommendedName>
</protein>
<accession>A0A401V035</accession>
<evidence type="ECO:0000259" key="1">
    <source>
        <dbReference type="Pfam" id="PF19994"/>
    </source>
</evidence>
<keyword evidence="3" id="KW-1185">Reference proteome</keyword>
<organism evidence="2 3">
    <name type="scientific">Cellulomonas algicola</name>
    <dbReference type="NCBI Taxonomy" id="2071633"/>
    <lineage>
        <taxon>Bacteria</taxon>
        <taxon>Bacillati</taxon>
        <taxon>Actinomycetota</taxon>
        <taxon>Actinomycetes</taxon>
        <taxon>Micrococcales</taxon>
        <taxon>Cellulomonadaceae</taxon>
        <taxon>Cellulomonas</taxon>
    </lineage>
</organism>
<dbReference type="AlphaFoldDB" id="A0A401V035"/>
<dbReference type="OrthoDB" id="958025at2"/>
<evidence type="ECO:0000313" key="2">
    <source>
        <dbReference type="EMBL" id="GCD20170.1"/>
    </source>
</evidence>
<dbReference type="Pfam" id="PF19994">
    <property type="entry name" value="GASH"/>
    <property type="match status" value="1"/>
</dbReference>
<sequence>MDLIGELLQRRLLTEIGEGEERLTMVRGAALSLSKRFEGDLRSLVPHAVVAAVDEDCGAESDPLAQAYQELAAQWETVRNAFDEPPLSLLRAITLAAVATAAENDSNVLAAGWYSLRTALEELPVGSWAEPLSDLAKTWDDAVWKRVEGAWSPVSVSSKVTMPSVSKFDDDRIKVSAAALREEAANFVSSGNWNTFASTLMSGYTAHVDSLVSVSEVAAAAALRRSNEDLRAFAGELGRKLREILAAQENAIESTRLRGELLWWQRTAFSPTRRVGYSDLKPAEVTVVAAYDLHLLMPEVAPLAAEHLLSGVVTEASGNAEISIEGLAPAAGNLPAGSEHTPALVLDAAQSEARTQLLARESEIKAGRAAVLLFRDLQARRLSGLGSDKS</sequence>
<proteinExistence type="predicted"/>
<name>A0A401V035_9CELL</name>
<dbReference type="Proteomes" id="UP000288246">
    <property type="component" value="Unassembled WGS sequence"/>
</dbReference>